<proteinExistence type="predicted"/>
<organism evidence="3 4">
    <name type="scientific">Candidatus Woesebacteria bacterium GW2011_GWB1_38_8</name>
    <dbReference type="NCBI Taxonomy" id="1618570"/>
    <lineage>
        <taxon>Bacteria</taxon>
        <taxon>Candidatus Woeseibacteriota</taxon>
    </lineage>
</organism>
<dbReference type="PANTHER" id="PTHR34700">
    <property type="entry name" value="POTASSIUM BINDING PROTEIN KBP"/>
    <property type="match status" value="1"/>
</dbReference>
<dbReference type="PROSITE" id="PS51782">
    <property type="entry name" value="LYSM"/>
    <property type="match status" value="3"/>
</dbReference>
<gene>
    <name evidence="3" type="ORF">UT08_C0004G0096</name>
</gene>
<name>A0A0G0NIR1_9BACT</name>
<dbReference type="CDD" id="cd00118">
    <property type="entry name" value="LysM"/>
    <property type="match status" value="3"/>
</dbReference>
<keyword evidence="1" id="KW-1133">Transmembrane helix</keyword>
<dbReference type="SMART" id="SM00257">
    <property type="entry name" value="LysM"/>
    <property type="match status" value="3"/>
</dbReference>
<dbReference type="Proteomes" id="UP000034081">
    <property type="component" value="Unassembled WGS sequence"/>
</dbReference>
<feature type="domain" description="LysM" evidence="2">
    <location>
        <begin position="49"/>
        <end position="96"/>
    </location>
</feature>
<reference evidence="3 4" key="1">
    <citation type="journal article" date="2015" name="Nature">
        <title>rRNA introns, odd ribosomes, and small enigmatic genomes across a large radiation of phyla.</title>
        <authorList>
            <person name="Brown C.T."/>
            <person name="Hug L.A."/>
            <person name="Thomas B.C."/>
            <person name="Sharon I."/>
            <person name="Castelle C.J."/>
            <person name="Singh A."/>
            <person name="Wilkins M.J."/>
            <person name="Williams K.H."/>
            <person name="Banfield J.F."/>
        </authorList>
    </citation>
    <scope>NUCLEOTIDE SEQUENCE [LARGE SCALE GENOMIC DNA]</scope>
</reference>
<dbReference type="Pfam" id="PF01476">
    <property type="entry name" value="LysM"/>
    <property type="match status" value="3"/>
</dbReference>
<dbReference type="PANTHER" id="PTHR34700:SF4">
    <property type="entry name" value="PHAGE-LIKE ELEMENT PBSX PROTEIN XKDP"/>
    <property type="match status" value="1"/>
</dbReference>
<dbReference type="SUPFAM" id="SSF54106">
    <property type="entry name" value="LysM domain"/>
    <property type="match status" value="3"/>
</dbReference>
<evidence type="ECO:0000259" key="2">
    <source>
        <dbReference type="PROSITE" id="PS51782"/>
    </source>
</evidence>
<dbReference type="InterPro" id="IPR052196">
    <property type="entry name" value="Bact_Kbp"/>
</dbReference>
<dbReference type="EMBL" id="LBVL01000004">
    <property type="protein sequence ID" value="KKQ85784.1"/>
    <property type="molecule type" value="Genomic_DNA"/>
</dbReference>
<evidence type="ECO:0000313" key="3">
    <source>
        <dbReference type="EMBL" id="KKQ85784.1"/>
    </source>
</evidence>
<dbReference type="AlphaFoldDB" id="A0A0G0NIR1"/>
<comment type="caution">
    <text evidence="3">The sequence shown here is derived from an EMBL/GenBank/DDBJ whole genome shotgun (WGS) entry which is preliminary data.</text>
</comment>
<dbReference type="Gene3D" id="3.10.350.10">
    <property type="entry name" value="LysM domain"/>
    <property type="match status" value="3"/>
</dbReference>
<keyword evidence="1" id="KW-0812">Transmembrane</keyword>
<evidence type="ECO:0000256" key="1">
    <source>
        <dbReference type="SAM" id="Phobius"/>
    </source>
</evidence>
<feature type="domain" description="LysM" evidence="2">
    <location>
        <begin position="143"/>
        <end position="190"/>
    </location>
</feature>
<accession>A0A0G0NIR1</accession>
<sequence>MKLHEATLSMVLGAIVIIIVGVMLVNYFAGRQGETIPPLEVGDEQSAVREHTVTEGEDLWSISEKYYGTGYNWEDVAKANDISDPNQIEAGQKLTIPDVDPKLALGKVTPTIAEEEELITEAPEPSVITSEVKVEEVSGVEEKTYTVQPGDNLWKIADVYYNSGYNWVDIAKENNLNSPYLIEEGQKLSIPDVEIKTFEVASGEIEEPITGETYTVVKDDNLWKIAVRAYSDGYKWSEIATENNLLNPNLIHPGNVLALPR</sequence>
<dbReference type="InterPro" id="IPR036779">
    <property type="entry name" value="LysM_dom_sf"/>
</dbReference>
<dbReference type="InterPro" id="IPR018392">
    <property type="entry name" value="LysM"/>
</dbReference>
<feature type="domain" description="LysM" evidence="2">
    <location>
        <begin position="212"/>
        <end position="259"/>
    </location>
</feature>
<evidence type="ECO:0000313" key="4">
    <source>
        <dbReference type="Proteomes" id="UP000034081"/>
    </source>
</evidence>
<keyword evidence="1" id="KW-0472">Membrane</keyword>
<dbReference type="STRING" id="1618570.UT08_C0004G0096"/>
<feature type="transmembrane region" description="Helical" evidence="1">
    <location>
        <begin position="6"/>
        <end position="29"/>
    </location>
</feature>
<protein>
    <submittedName>
        <fullName evidence="3">LysM domain protein</fullName>
    </submittedName>
</protein>